<dbReference type="Gene3D" id="1.20.120.350">
    <property type="entry name" value="Voltage-gated potassium channels. Chain C"/>
    <property type="match status" value="1"/>
</dbReference>
<dbReference type="GO" id="GO:0005249">
    <property type="term" value="F:voltage-gated potassium channel activity"/>
    <property type="evidence" value="ECO:0007669"/>
    <property type="project" value="InterPro"/>
</dbReference>
<dbReference type="PANTHER" id="PTHR11537:SF254">
    <property type="entry name" value="POTASSIUM VOLTAGE-GATED CHANNEL PROTEIN SHAB"/>
    <property type="match status" value="1"/>
</dbReference>
<keyword evidence="7" id="KW-0630">Potassium</keyword>
<dbReference type="PRINTS" id="PR00169">
    <property type="entry name" value="KCHANNEL"/>
</dbReference>
<keyword evidence="4 12" id="KW-0812">Transmembrane</keyword>
<reference evidence="14 15" key="1">
    <citation type="submission" date="2020-08" db="EMBL/GenBank/DDBJ databases">
        <title>Genomic Encyclopedia of Type Strains, Phase IV (KMG-IV): sequencing the most valuable type-strain genomes for metagenomic binning, comparative biology and taxonomic classification.</title>
        <authorList>
            <person name="Goeker M."/>
        </authorList>
    </citation>
    <scope>NUCLEOTIDE SEQUENCE [LARGE SCALE GENOMIC DNA]</scope>
    <source>
        <strain evidence="14 15">DSM 105074</strain>
    </source>
</reference>
<dbReference type="InterPro" id="IPR028325">
    <property type="entry name" value="VG_K_chnl"/>
</dbReference>
<dbReference type="AlphaFoldDB" id="A0A840TI27"/>
<evidence type="ECO:0000256" key="5">
    <source>
        <dbReference type="ARBA" id="ARBA00022826"/>
    </source>
</evidence>
<evidence type="ECO:0000256" key="1">
    <source>
        <dbReference type="ARBA" id="ARBA00004141"/>
    </source>
</evidence>
<dbReference type="EMBL" id="JACHGF010000002">
    <property type="protein sequence ID" value="MBB5283816.1"/>
    <property type="molecule type" value="Genomic_DNA"/>
</dbReference>
<keyword evidence="15" id="KW-1185">Reference proteome</keyword>
<protein>
    <submittedName>
        <fullName evidence="14">Voltage-gated potassium channel</fullName>
    </submittedName>
</protein>
<keyword evidence="9" id="KW-0406">Ion transport</keyword>
<feature type="transmembrane region" description="Helical" evidence="12">
    <location>
        <begin position="59"/>
        <end position="77"/>
    </location>
</feature>
<accession>A0A840TI27</accession>
<organism evidence="14 15">
    <name type="scientific">Rhabdobacter roseus</name>
    <dbReference type="NCBI Taxonomy" id="1655419"/>
    <lineage>
        <taxon>Bacteria</taxon>
        <taxon>Pseudomonadati</taxon>
        <taxon>Bacteroidota</taxon>
        <taxon>Cytophagia</taxon>
        <taxon>Cytophagales</taxon>
        <taxon>Cytophagaceae</taxon>
        <taxon>Rhabdobacter</taxon>
    </lineage>
</organism>
<evidence type="ECO:0000256" key="7">
    <source>
        <dbReference type="ARBA" id="ARBA00022958"/>
    </source>
</evidence>
<feature type="transmembrane region" description="Helical" evidence="12">
    <location>
        <begin position="27"/>
        <end position="47"/>
    </location>
</feature>
<dbReference type="Proteomes" id="UP000557307">
    <property type="component" value="Unassembled WGS sequence"/>
</dbReference>
<keyword evidence="6" id="KW-0851">Voltage-gated channel</keyword>
<feature type="domain" description="Ion transport" evidence="13">
    <location>
        <begin position="28"/>
        <end position="249"/>
    </location>
</feature>
<dbReference type="InterPro" id="IPR005821">
    <property type="entry name" value="Ion_trans_dom"/>
</dbReference>
<keyword evidence="5" id="KW-0631">Potassium channel</keyword>
<gene>
    <name evidence="14" type="ORF">HNQ92_001942</name>
</gene>
<evidence type="ECO:0000256" key="2">
    <source>
        <dbReference type="ARBA" id="ARBA00022448"/>
    </source>
</evidence>
<dbReference type="InterPro" id="IPR027359">
    <property type="entry name" value="Volt_channel_dom_sf"/>
</dbReference>
<feature type="transmembrane region" description="Helical" evidence="12">
    <location>
        <begin position="98"/>
        <end position="116"/>
    </location>
</feature>
<evidence type="ECO:0000256" key="6">
    <source>
        <dbReference type="ARBA" id="ARBA00022882"/>
    </source>
</evidence>
<evidence type="ECO:0000256" key="11">
    <source>
        <dbReference type="ARBA" id="ARBA00023303"/>
    </source>
</evidence>
<dbReference type="PANTHER" id="PTHR11537">
    <property type="entry name" value="VOLTAGE-GATED POTASSIUM CHANNEL"/>
    <property type="match status" value="1"/>
</dbReference>
<keyword evidence="8 12" id="KW-1133">Transmembrane helix</keyword>
<sequence>MQSTLRKKIHQALTISRTKNHPYALDVNLFIFGLIFLNSLAIILYSVPSIQAYPHAEEFFYAFEVFSVSVFSLEYLLRLWSCVEDARYRHPIRGRIKFVFSAWSLIDLLAIVPFYLSFFTAGFGLIRILRILRLIRLIRFSRYSQALNMIRKAIEYTKEELVLSFTFVLFAVLIASSIIYYLENPVQPELFPSIPASIWWGIVTMTTVGYGDVYPITNLGKIFGGLIAVMGIALFSLPTGIFASGFLDQINQRKKGEQKKMKCPHCGEEIHEEAETHH</sequence>
<evidence type="ECO:0000256" key="4">
    <source>
        <dbReference type="ARBA" id="ARBA00022692"/>
    </source>
</evidence>
<dbReference type="GO" id="GO:0008076">
    <property type="term" value="C:voltage-gated potassium channel complex"/>
    <property type="evidence" value="ECO:0007669"/>
    <property type="project" value="InterPro"/>
</dbReference>
<keyword evidence="3" id="KW-0633">Potassium transport</keyword>
<name>A0A840TI27_9BACT</name>
<feature type="transmembrane region" description="Helical" evidence="12">
    <location>
        <begin position="222"/>
        <end position="247"/>
    </location>
</feature>
<evidence type="ECO:0000313" key="15">
    <source>
        <dbReference type="Proteomes" id="UP000557307"/>
    </source>
</evidence>
<keyword evidence="11 14" id="KW-0407">Ion channel</keyword>
<proteinExistence type="predicted"/>
<evidence type="ECO:0000256" key="12">
    <source>
        <dbReference type="SAM" id="Phobius"/>
    </source>
</evidence>
<dbReference type="GO" id="GO:0001508">
    <property type="term" value="P:action potential"/>
    <property type="evidence" value="ECO:0007669"/>
    <property type="project" value="TreeGrafter"/>
</dbReference>
<evidence type="ECO:0000256" key="9">
    <source>
        <dbReference type="ARBA" id="ARBA00023065"/>
    </source>
</evidence>
<dbReference type="Gene3D" id="1.10.287.70">
    <property type="match status" value="1"/>
</dbReference>
<keyword evidence="2" id="KW-0813">Transport</keyword>
<evidence type="ECO:0000256" key="8">
    <source>
        <dbReference type="ARBA" id="ARBA00022989"/>
    </source>
</evidence>
<comment type="caution">
    <text evidence="14">The sequence shown here is derived from an EMBL/GenBank/DDBJ whole genome shotgun (WGS) entry which is preliminary data.</text>
</comment>
<dbReference type="Pfam" id="PF00520">
    <property type="entry name" value="Ion_trans"/>
    <property type="match status" value="1"/>
</dbReference>
<dbReference type="SUPFAM" id="SSF81324">
    <property type="entry name" value="Voltage-gated potassium channels"/>
    <property type="match status" value="1"/>
</dbReference>
<evidence type="ECO:0000256" key="10">
    <source>
        <dbReference type="ARBA" id="ARBA00023136"/>
    </source>
</evidence>
<evidence type="ECO:0000313" key="14">
    <source>
        <dbReference type="EMBL" id="MBB5283816.1"/>
    </source>
</evidence>
<comment type="subcellular location">
    <subcellularLocation>
        <location evidence="1">Membrane</location>
        <topology evidence="1">Multi-pass membrane protein</topology>
    </subcellularLocation>
</comment>
<keyword evidence="10 12" id="KW-0472">Membrane</keyword>
<dbReference type="FunFam" id="1.10.287.70:FF:000028">
    <property type="entry name" value="potassium voltage-gated channel subfamily D member 3"/>
    <property type="match status" value="1"/>
</dbReference>
<feature type="transmembrane region" description="Helical" evidence="12">
    <location>
        <begin position="161"/>
        <end position="182"/>
    </location>
</feature>
<evidence type="ECO:0000256" key="3">
    <source>
        <dbReference type="ARBA" id="ARBA00022538"/>
    </source>
</evidence>
<evidence type="ECO:0000259" key="13">
    <source>
        <dbReference type="Pfam" id="PF00520"/>
    </source>
</evidence>
<dbReference type="RefSeq" id="WP_184173517.1">
    <property type="nucleotide sequence ID" value="NZ_JACHGF010000002.1"/>
</dbReference>